<dbReference type="InterPro" id="IPR052914">
    <property type="entry name" value="Aldehyde_Oxdr_Iron-Sulfur"/>
</dbReference>
<keyword evidence="9" id="KW-0614">Plasmid</keyword>
<dbReference type="EMBL" id="LT984807">
    <property type="protein sequence ID" value="SPD59493.1"/>
    <property type="molecule type" value="Genomic_DNA"/>
</dbReference>
<dbReference type="RefSeq" id="WP_018008480.1">
    <property type="nucleotide sequence ID" value="NZ_LT984807.1"/>
</dbReference>
<dbReference type="Pfam" id="PF00111">
    <property type="entry name" value="Fer2"/>
    <property type="match status" value="1"/>
</dbReference>
<evidence type="ECO:0000256" key="5">
    <source>
        <dbReference type="ARBA" id="ARBA00023014"/>
    </source>
</evidence>
<dbReference type="Gene3D" id="1.10.150.120">
    <property type="entry name" value="[2Fe-2S]-binding domain"/>
    <property type="match status" value="1"/>
</dbReference>
<dbReference type="PANTHER" id="PTHR45331:SF2">
    <property type="entry name" value="OXIDOREDUCTASE WITH IRON-SULFUR SUBUNIT"/>
    <property type="match status" value="1"/>
</dbReference>
<gene>
    <name evidence="8" type="primary">xdhC</name>
    <name evidence="8" type="ORF">CBM2605_B130161</name>
    <name evidence="9" type="ORF">CBM2607_MP20145</name>
</gene>
<sequence>MSSPVHTNGSQSASGDAGSVPPAPRMPLRMTINGTPHQLEIDPRESLLDVLRERLDLTGAKKGCNQGACGACTVLVNGRRINSCLTLAALCHDAQVRTIEGLSAPGGALHPLQAAFIAHDGFQCGFCTAGQIMSGVACLDEGHAGSADEVRFWMSGNICRCGAYPGIVAAIAELGQRKLP</sequence>
<evidence type="ECO:0000313" key="11">
    <source>
        <dbReference type="Proteomes" id="UP000256710"/>
    </source>
</evidence>
<geneLocation type="plasmid" evidence="10">
    <name>ii</name>
</geneLocation>
<dbReference type="PANTHER" id="PTHR45331">
    <property type="entry name" value="OXIDOREDUCTASE, IRON-SULPHUR BINDING SUBUNIT-RELATED-RELATED"/>
    <property type="match status" value="1"/>
</dbReference>
<dbReference type="GO" id="GO:0051537">
    <property type="term" value="F:2 iron, 2 sulfur cluster binding"/>
    <property type="evidence" value="ECO:0007669"/>
    <property type="project" value="UniProtKB-KW"/>
</dbReference>
<reference evidence="10 11" key="1">
    <citation type="submission" date="2018-01" db="EMBL/GenBank/DDBJ databases">
        <authorList>
            <person name="Clerissi C."/>
        </authorList>
    </citation>
    <scope>NUCLEOTIDE SEQUENCE [LARGE SCALE GENOMIC DNA]</scope>
    <source>
        <strain evidence="8">Cupriavidus taiwanensis STM 6082</strain>
        <strain evidence="9">Cupriavidus taiwanensis STM 6160</strain>
        <plasmid evidence="9">II</plasmid>
        <plasmid evidence="10">ii</plasmid>
    </source>
</reference>
<dbReference type="GO" id="GO:0046872">
    <property type="term" value="F:metal ion binding"/>
    <property type="evidence" value="ECO:0007669"/>
    <property type="project" value="UniProtKB-KW"/>
</dbReference>
<dbReference type="GO" id="GO:0016903">
    <property type="term" value="F:oxidoreductase activity, acting on the aldehyde or oxo group of donors"/>
    <property type="evidence" value="ECO:0007669"/>
    <property type="project" value="TreeGrafter"/>
</dbReference>
<dbReference type="CDD" id="cd00207">
    <property type="entry name" value="fer2"/>
    <property type="match status" value="1"/>
</dbReference>
<keyword evidence="4" id="KW-0408">Iron</keyword>
<dbReference type="EC" id="1.1.1.20" evidence="8"/>
<dbReference type="GO" id="GO:0047941">
    <property type="term" value="F:glucuronolactone reductase activity"/>
    <property type="evidence" value="ECO:0007669"/>
    <property type="project" value="UniProtKB-EC"/>
</dbReference>
<proteinExistence type="predicted"/>
<dbReference type="EMBL" id="OFTC01000036">
    <property type="protein sequence ID" value="SOZ38864.1"/>
    <property type="molecule type" value="Genomic_DNA"/>
</dbReference>
<evidence type="ECO:0000256" key="2">
    <source>
        <dbReference type="ARBA" id="ARBA00022723"/>
    </source>
</evidence>
<evidence type="ECO:0000256" key="3">
    <source>
        <dbReference type="ARBA" id="ARBA00023002"/>
    </source>
</evidence>
<keyword evidence="11" id="KW-1185">Reference proteome</keyword>
<dbReference type="InterPro" id="IPR002888">
    <property type="entry name" value="2Fe-2S-bd"/>
</dbReference>
<dbReference type="Gene3D" id="3.10.20.30">
    <property type="match status" value="1"/>
</dbReference>
<evidence type="ECO:0000313" key="8">
    <source>
        <dbReference type="EMBL" id="SOZ38864.1"/>
    </source>
</evidence>
<keyword evidence="5" id="KW-0411">Iron-sulfur</keyword>
<evidence type="ECO:0000313" key="10">
    <source>
        <dbReference type="Proteomes" id="UP000255168"/>
    </source>
</evidence>
<dbReference type="PROSITE" id="PS51085">
    <property type="entry name" value="2FE2S_FER_2"/>
    <property type="match status" value="1"/>
</dbReference>
<dbReference type="InterPro" id="IPR012675">
    <property type="entry name" value="Beta-grasp_dom_sf"/>
</dbReference>
<dbReference type="Pfam" id="PF01799">
    <property type="entry name" value="Fer2_2"/>
    <property type="match status" value="1"/>
</dbReference>
<evidence type="ECO:0000259" key="7">
    <source>
        <dbReference type="PROSITE" id="PS51085"/>
    </source>
</evidence>
<evidence type="ECO:0000256" key="6">
    <source>
        <dbReference type="SAM" id="MobiDB-lite"/>
    </source>
</evidence>
<keyword evidence="2" id="KW-0479">Metal-binding</keyword>
<dbReference type="Proteomes" id="UP000255168">
    <property type="component" value="Plasmid II"/>
</dbReference>
<dbReference type="InterPro" id="IPR036884">
    <property type="entry name" value="2Fe-2S-bd_dom_sf"/>
</dbReference>
<accession>A0A375HQ59</accession>
<organism evidence="9 10">
    <name type="scientific">Cupriavidus neocaledonicus</name>
    <dbReference type="NCBI Taxonomy" id="1040979"/>
    <lineage>
        <taxon>Bacteria</taxon>
        <taxon>Pseudomonadati</taxon>
        <taxon>Pseudomonadota</taxon>
        <taxon>Betaproteobacteria</taxon>
        <taxon>Burkholderiales</taxon>
        <taxon>Burkholderiaceae</taxon>
        <taxon>Cupriavidus</taxon>
    </lineage>
</organism>
<dbReference type="PROSITE" id="PS00197">
    <property type="entry name" value="2FE2S_FER_1"/>
    <property type="match status" value="1"/>
</dbReference>
<protein>
    <submittedName>
        <fullName evidence="9">Aldehyde dehydrogenase</fullName>
    </submittedName>
    <submittedName>
        <fullName evidence="8">Xanthine dehydrogenase subunit,iron-sulfur subunit</fullName>
        <ecNumber evidence="8">1.1.1.20</ecNumber>
    </submittedName>
</protein>
<name>A0A375HQ59_9BURK</name>
<dbReference type="SUPFAM" id="SSF47741">
    <property type="entry name" value="CO dehydrogenase ISP C-domain like"/>
    <property type="match status" value="1"/>
</dbReference>
<feature type="region of interest" description="Disordered" evidence="6">
    <location>
        <begin position="1"/>
        <end position="28"/>
    </location>
</feature>
<evidence type="ECO:0000313" key="9">
    <source>
        <dbReference type="EMBL" id="SPD59493.1"/>
    </source>
</evidence>
<keyword evidence="1" id="KW-0001">2Fe-2S</keyword>
<dbReference type="AlphaFoldDB" id="A0A375HQ59"/>
<geneLocation type="plasmid" evidence="9">
    <name>II</name>
</geneLocation>
<dbReference type="InterPro" id="IPR006058">
    <property type="entry name" value="2Fe2S_fd_BS"/>
</dbReference>
<dbReference type="SUPFAM" id="SSF54292">
    <property type="entry name" value="2Fe-2S ferredoxin-like"/>
    <property type="match status" value="1"/>
</dbReference>
<evidence type="ECO:0000256" key="4">
    <source>
        <dbReference type="ARBA" id="ARBA00023004"/>
    </source>
</evidence>
<dbReference type="FunFam" id="3.10.20.30:FF:000020">
    <property type="entry name" value="Xanthine dehydrogenase iron-sulfur subunit"/>
    <property type="match status" value="1"/>
</dbReference>
<dbReference type="Proteomes" id="UP000256710">
    <property type="component" value="Unassembled WGS sequence"/>
</dbReference>
<dbReference type="InterPro" id="IPR001041">
    <property type="entry name" value="2Fe-2S_ferredoxin-type"/>
</dbReference>
<evidence type="ECO:0000256" key="1">
    <source>
        <dbReference type="ARBA" id="ARBA00022714"/>
    </source>
</evidence>
<feature type="domain" description="2Fe-2S ferredoxin-type" evidence="7">
    <location>
        <begin position="26"/>
        <end position="102"/>
    </location>
</feature>
<dbReference type="InterPro" id="IPR036010">
    <property type="entry name" value="2Fe-2S_ferredoxin-like_sf"/>
</dbReference>
<keyword evidence="3 8" id="KW-0560">Oxidoreductase</keyword>
<feature type="compositionally biased region" description="Polar residues" evidence="6">
    <location>
        <begin position="1"/>
        <end position="14"/>
    </location>
</feature>